<dbReference type="AlphaFoldDB" id="A0A3M8DFH2"/>
<dbReference type="InterPro" id="IPR050768">
    <property type="entry name" value="UPF0353/GerABKA_families"/>
</dbReference>
<feature type="transmembrane region" description="Helical" evidence="3">
    <location>
        <begin position="390"/>
        <end position="411"/>
    </location>
</feature>
<evidence type="ECO:0000256" key="2">
    <source>
        <dbReference type="ARBA" id="ARBA00023136"/>
    </source>
</evidence>
<protein>
    <submittedName>
        <fullName evidence="4">Spore germination protein</fullName>
    </submittedName>
</protein>
<evidence type="ECO:0000313" key="4">
    <source>
        <dbReference type="EMBL" id="RNB86803.1"/>
    </source>
</evidence>
<accession>A0A3M8DFH2</accession>
<comment type="similarity">
    <text evidence="1">Belongs to the GerABKA family.</text>
</comment>
<dbReference type="GO" id="GO:0016020">
    <property type="term" value="C:membrane"/>
    <property type="evidence" value="ECO:0007669"/>
    <property type="project" value="InterPro"/>
</dbReference>
<evidence type="ECO:0000313" key="5">
    <source>
        <dbReference type="Proteomes" id="UP000269573"/>
    </source>
</evidence>
<keyword evidence="2 3" id="KW-0472">Membrane</keyword>
<organism evidence="4 5">
    <name type="scientific">Brevibacillus nitrificans</name>
    <dbReference type="NCBI Taxonomy" id="651560"/>
    <lineage>
        <taxon>Bacteria</taxon>
        <taxon>Bacillati</taxon>
        <taxon>Bacillota</taxon>
        <taxon>Bacilli</taxon>
        <taxon>Bacillales</taxon>
        <taxon>Paenibacillaceae</taxon>
        <taxon>Brevibacillus</taxon>
    </lineage>
</organism>
<keyword evidence="5" id="KW-1185">Reference proteome</keyword>
<evidence type="ECO:0000256" key="1">
    <source>
        <dbReference type="ARBA" id="ARBA00005278"/>
    </source>
</evidence>
<keyword evidence="3" id="KW-1133">Transmembrane helix</keyword>
<dbReference type="PANTHER" id="PTHR22550:SF5">
    <property type="entry name" value="LEUCINE ZIPPER PROTEIN 4"/>
    <property type="match status" value="1"/>
</dbReference>
<feature type="transmembrane region" description="Helical" evidence="3">
    <location>
        <begin position="367"/>
        <end position="384"/>
    </location>
</feature>
<dbReference type="InterPro" id="IPR004995">
    <property type="entry name" value="Spore_Ger"/>
</dbReference>
<dbReference type="EMBL" id="RHHU01000005">
    <property type="protein sequence ID" value="RNB86803.1"/>
    <property type="molecule type" value="Genomic_DNA"/>
</dbReference>
<comment type="caution">
    <text evidence="4">The sequence shown here is derived from an EMBL/GenBank/DDBJ whole genome shotgun (WGS) entry which is preliminary data.</text>
</comment>
<dbReference type="GO" id="GO:0009847">
    <property type="term" value="P:spore germination"/>
    <property type="evidence" value="ECO:0007669"/>
    <property type="project" value="InterPro"/>
</dbReference>
<dbReference type="Pfam" id="PF03323">
    <property type="entry name" value="GerA"/>
    <property type="match status" value="1"/>
</dbReference>
<feature type="transmembrane region" description="Helical" evidence="3">
    <location>
        <begin position="299"/>
        <end position="318"/>
    </location>
</feature>
<dbReference type="Proteomes" id="UP000269573">
    <property type="component" value="Unassembled WGS sequence"/>
</dbReference>
<evidence type="ECO:0000256" key="3">
    <source>
        <dbReference type="SAM" id="Phobius"/>
    </source>
</evidence>
<reference evidence="4 5" key="1">
    <citation type="submission" date="2018-10" db="EMBL/GenBank/DDBJ databases">
        <title>Phylogenomics of Brevibacillus.</title>
        <authorList>
            <person name="Dunlap C."/>
        </authorList>
    </citation>
    <scope>NUCLEOTIDE SEQUENCE [LARGE SCALE GENOMIC DNA]</scope>
    <source>
        <strain evidence="4 5">JCM 15774</strain>
    </source>
</reference>
<feature type="transmembrane region" description="Helical" evidence="3">
    <location>
        <begin position="257"/>
        <end position="278"/>
    </location>
</feature>
<feature type="transmembrane region" description="Helical" evidence="3">
    <location>
        <begin position="423"/>
        <end position="446"/>
    </location>
</feature>
<gene>
    <name evidence="4" type="ORF">EDM59_11630</name>
</gene>
<sequence>MEQIKINGSLDENISIVQSMLGDSDDLVIRQFQFGSERSFHAALFYIDGMVDTASIQNFLLETLMIDLPKTMLSWELDRSNGVLRFLKESVMTVGDIQEVCDVNSLFTFLLSGYCVFLLDGYDEGFAVGMMGWEERSVTEPSGETVIRGPREGFTENLRTNTSLIRRRIKDPRLWIEIHRIGNVTHTDVAIAYIKGIANDKVVEEVRRRLDRICIDSILETGYIEELIQDETFTPFPTLNNTERTDVATAELVEGRIVILVDGTPFVLIAPALFVGFFQAAEDYYQRADISTLLRGLRYISFFIALLGPSLYIAITTFHQEMLPTQLLISLAAQREGVPFPAFFEALLMEVTFEILREAGVRMPKAIGQAVSIVGTLVIGTAAVDAGIVSAAMVIVVSITAIASFVMPAFNMSIAVRMLRFPLMALAASFGIFGVIVGLLLLVLHLCSLRSFGVPYMSPLAPLNIQDQKDTLVRLPHWAIRTRPHLISQNNIVRAQNKPTRKPKRRGTQ</sequence>
<dbReference type="PIRSF" id="PIRSF005690">
    <property type="entry name" value="GerBA"/>
    <property type="match status" value="1"/>
</dbReference>
<dbReference type="PANTHER" id="PTHR22550">
    <property type="entry name" value="SPORE GERMINATION PROTEIN"/>
    <property type="match status" value="1"/>
</dbReference>
<proteinExistence type="inferred from homology"/>
<name>A0A3M8DFH2_9BACL</name>
<keyword evidence="3" id="KW-0812">Transmembrane</keyword>
<dbReference type="RefSeq" id="WP_122923746.1">
    <property type="nucleotide sequence ID" value="NZ_RHHU01000005.1"/>
</dbReference>